<dbReference type="InterPro" id="IPR017853">
    <property type="entry name" value="GH"/>
</dbReference>
<keyword evidence="9" id="KW-0472">Membrane</keyword>
<dbReference type="InterPro" id="IPR048395">
    <property type="entry name" value="Glyco_hydro_31_C"/>
</dbReference>
<dbReference type="GO" id="GO:0005886">
    <property type="term" value="C:plasma membrane"/>
    <property type="evidence" value="ECO:0007669"/>
    <property type="project" value="UniProtKB-ARBA"/>
</dbReference>
<keyword evidence="7" id="KW-0735">Signal-anchor</keyword>
<dbReference type="FunFam" id="3.20.20.80:FF:000016">
    <property type="entry name" value="Maltase-glucoamylase, intestinal"/>
    <property type="match status" value="1"/>
</dbReference>
<keyword evidence="17" id="KW-1185">Reference proteome</keyword>
<evidence type="ECO:0000256" key="5">
    <source>
        <dbReference type="ARBA" id="ARBA00022737"/>
    </source>
</evidence>
<feature type="non-terminal residue" evidence="16">
    <location>
        <position position="987"/>
    </location>
</feature>
<dbReference type="Gene3D" id="4.10.110.10">
    <property type="entry name" value="Spasmolytic Protein, domain 1"/>
    <property type="match status" value="1"/>
</dbReference>
<dbReference type="GO" id="GO:0004558">
    <property type="term" value="F:alpha-1,4-glucosidase activity"/>
    <property type="evidence" value="ECO:0007669"/>
    <property type="project" value="TreeGrafter"/>
</dbReference>
<dbReference type="InterPro" id="IPR030458">
    <property type="entry name" value="Glyco_hydro_31_AS"/>
</dbReference>
<organism evidence="16 17">
    <name type="scientific">Nothoprocta pentlandii</name>
    <dbReference type="NCBI Taxonomy" id="2585814"/>
    <lineage>
        <taxon>Eukaryota</taxon>
        <taxon>Metazoa</taxon>
        <taxon>Chordata</taxon>
        <taxon>Craniata</taxon>
        <taxon>Vertebrata</taxon>
        <taxon>Euteleostomi</taxon>
        <taxon>Archelosauria</taxon>
        <taxon>Archosauria</taxon>
        <taxon>Dinosauria</taxon>
        <taxon>Saurischia</taxon>
        <taxon>Theropoda</taxon>
        <taxon>Coelurosauria</taxon>
        <taxon>Aves</taxon>
        <taxon>Palaeognathae</taxon>
        <taxon>Tinamiformes</taxon>
        <taxon>Tinamidae</taxon>
        <taxon>Nothoprocta</taxon>
    </lineage>
</organism>
<dbReference type="PANTHER" id="PTHR22762:SF133">
    <property type="entry name" value="P-TYPE DOMAIN-CONTAINING PROTEIN"/>
    <property type="match status" value="1"/>
</dbReference>
<dbReference type="PROSITE" id="PS00129">
    <property type="entry name" value="GLYCOSYL_HYDROL_F31_1"/>
    <property type="match status" value="1"/>
</dbReference>
<dbReference type="GO" id="GO:0045177">
    <property type="term" value="C:apical part of cell"/>
    <property type="evidence" value="ECO:0007669"/>
    <property type="project" value="UniProtKB-ARBA"/>
</dbReference>
<dbReference type="PROSITE" id="PS51448">
    <property type="entry name" value="P_TREFOIL_2"/>
    <property type="match status" value="1"/>
</dbReference>
<dbReference type="CDD" id="cd00111">
    <property type="entry name" value="Trefoil"/>
    <property type="match status" value="1"/>
</dbReference>
<evidence type="ECO:0000259" key="15">
    <source>
        <dbReference type="PROSITE" id="PS51448"/>
    </source>
</evidence>
<dbReference type="FunFam" id="2.60.40.1760:FF:000001">
    <property type="entry name" value="Maltase-glucoamylase, intestinal"/>
    <property type="match status" value="1"/>
</dbReference>
<sequence>FFKKICDYCIISQNVLQMNVMNNNYNDPNNLKFEEIRILGLIHEPTYVTVSQNNVVQSSSHNITYDPANKVTHVRGLQLELGKSYVLQWSQEFSVNERFDCHPSQDATKEKCEQLGCTWNEIISDSSIPYCYYNSDNSYSVEDVKYTSSGLTANLTVSNINTKAFENSTLPIGTLRLEVKYHDNNMLQFKIYDYQNKRYEVPVPLNLPSSPQSTAENRLYEVSVHRKPFGIQIRRKSTGTVIWDSQLPTFTFSDMFLQISTRLPSQYIYGFGETEHTTFRHDMNWHTWGMFSRDQPPGYKLNSYGFQPFYMAIEEDGNAHGVLLLNSNAMDVTFQPTPALTYRTVGGILDFYMVLGPTPELVVQEYTALIGRPFMPPYWSLGFQLCRYGYRNDSEIAELVSEMKSAQIPYDVQYSDIDYMERQMDFTLSPHFTGLPDLINKVKQEGMRFILILDPAIAANETNYLAFTRGVNDDVFIKWPNSNDIIYGKVWPDLPNVEVNETLDHEIQVQLYRAHTAFPDFFRNSTIEWWKREIIECYNNPHNASRSLKFDGLWIDMNEPSSFVNGAIYGCRDVQLNFPPYMPYLASRSEGLNSKTLCMEGQQYLLDGTPVRHYDVHNLYGWSQTKPTLDALQNVTKERGILVTRSTYPSSGKWAGHWLGDNTAAWDQLAKSIIGMMEFSLFGVSYTGADICGFFQDAEYEMCVRWMQLGAFYPFSRNHNGKGTKRQDPVAWNSTFEDISRNILNIRYTLLPYLYTLMYEAHAHGSTVVRPLLHEFVEDRTTWEIYRQFLWGPALLISPVLEPRAVTVDAYIPNARWYDYYTDEFLGFRGQFTNLSAPLEHINLHIRGGYIIATQSPANTTFYSRKNPLQLIVALNDSQLAQGQLYWDDGVRIDAYEGGIYLLTSFSANQNVLEIKVLHQGYADPNNLKFTEIKILGVMSNVQNVTVSQKGEAIESAHHLNYNSTTQVLLITLLELELGRDYTVEWS</sequence>
<evidence type="ECO:0000256" key="14">
    <source>
        <dbReference type="RuleBase" id="RU361185"/>
    </source>
</evidence>
<reference evidence="16 17" key="1">
    <citation type="submission" date="2019-09" db="EMBL/GenBank/DDBJ databases">
        <title>Bird 10,000 Genomes (B10K) Project - Family phase.</title>
        <authorList>
            <person name="Zhang G."/>
        </authorList>
    </citation>
    <scope>NUCLEOTIDE SEQUENCE [LARGE SCALE GENOMIC DNA]</scope>
    <source>
        <strain evidence="16">B10K-MSB-04</strain>
    </source>
</reference>
<dbReference type="GO" id="GO:0005737">
    <property type="term" value="C:cytoplasm"/>
    <property type="evidence" value="ECO:0007669"/>
    <property type="project" value="UniProtKB-ARBA"/>
</dbReference>
<dbReference type="Proteomes" id="UP000538817">
    <property type="component" value="Unassembled WGS sequence"/>
</dbReference>
<dbReference type="Gene3D" id="2.60.40.1760">
    <property type="entry name" value="glycosyl hydrolase (family 31)"/>
    <property type="match status" value="1"/>
</dbReference>
<dbReference type="Pfam" id="PF21365">
    <property type="entry name" value="Glyco_hydro_31_3rd"/>
    <property type="match status" value="1"/>
</dbReference>
<keyword evidence="12 14" id="KW-0326">Glycosidase</keyword>
<evidence type="ECO:0000256" key="10">
    <source>
        <dbReference type="ARBA" id="ARBA00023157"/>
    </source>
</evidence>
<evidence type="ECO:0000256" key="11">
    <source>
        <dbReference type="ARBA" id="ARBA00023180"/>
    </source>
</evidence>
<dbReference type="PANTHER" id="PTHR22762">
    <property type="entry name" value="ALPHA-GLUCOSIDASE"/>
    <property type="match status" value="1"/>
</dbReference>
<dbReference type="GO" id="GO:0005975">
    <property type="term" value="P:carbohydrate metabolic process"/>
    <property type="evidence" value="ECO:0007669"/>
    <property type="project" value="InterPro"/>
</dbReference>
<dbReference type="SMART" id="SM00018">
    <property type="entry name" value="PD"/>
    <property type="match status" value="1"/>
</dbReference>
<dbReference type="SUPFAM" id="SSF74650">
    <property type="entry name" value="Galactose mutarotase-like"/>
    <property type="match status" value="1"/>
</dbReference>
<keyword evidence="11" id="KW-0325">Glycoprotein</keyword>
<dbReference type="Gene3D" id="2.60.40.1180">
    <property type="entry name" value="Golgi alpha-mannosidase II"/>
    <property type="match status" value="3"/>
</dbReference>
<keyword evidence="3" id="KW-0765">Sulfation</keyword>
<dbReference type="InterPro" id="IPR013780">
    <property type="entry name" value="Glyco_hydro_b"/>
</dbReference>
<dbReference type="InterPro" id="IPR011013">
    <property type="entry name" value="Gal_mutarotase_sf_dom"/>
</dbReference>
<evidence type="ECO:0000256" key="4">
    <source>
        <dbReference type="ARBA" id="ARBA00022692"/>
    </source>
</evidence>
<dbReference type="Gene3D" id="3.20.20.80">
    <property type="entry name" value="Glycosidases"/>
    <property type="match status" value="1"/>
</dbReference>
<feature type="domain" description="P-type" evidence="15">
    <location>
        <begin position="87"/>
        <end position="135"/>
    </location>
</feature>
<dbReference type="CDD" id="cd14752">
    <property type="entry name" value="GH31_N"/>
    <property type="match status" value="1"/>
</dbReference>
<dbReference type="InterPro" id="IPR044913">
    <property type="entry name" value="P_trefoil_dom_sf"/>
</dbReference>
<evidence type="ECO:0000256" key="3">
    <source>
        <dbReference type="ARBA" id="ARBA00022641"/>
    </source>
</evidence>
<dbReference type="InterPro" id="IPR000519">
    <property type="entry name" value="P_trefoil_dom"/>
</dbReference>
<keyword evidence="10" id="KW-1015">Disulfide bond</keyword>
<evidence type="ECO:0000256" key="2">
    <source>
        <dbReference type="ARBA" id="ARBA00007806"/>
    </source>
</evidence>
<evidence type="ECO:0000256" key="1">
    <source>
        <dbReference type="ARBA" id="ARBA00004167"/>
    </source>
</evidence>
<comment type="subcellular location">
    <subcellularLocation>
        <location evidence="1">Membrane</location>
        <topology evidence="1">Single-pass membrane protein</topology>
    </subcellularLocation>
</comment>
<keyword evidence="6 14" id="KW-0378">Hydrolase</keyword>
<dbReference type="SUPFAM" id="SSF57492">
    <property type="entry name" value="Trefoil"/>
    <property type="match status" value="1"/>
</dbReference>
<keyword evidence="8" id="KW-1133">Transmembrane helix</keyword>
<evidence type="ECO:0000256" key="7">
    <source>
        <dbReference type="ARBA" id="ARBA00022968"/>
    </source>
</evidence>
<dbReference type="Pfam" id="PF00088">
    <property type="entry name" value="Trefoil"/>
    <property type="match status" value="1"/>
</dbReference>
<evidence type="ECO:0000256" key="13">
    <source>
        <dbReference type="PROSITE-ProRule" id="PRU00779"/>
    </source>
</evidence>
<dbReference type="SUPFAM" id="SSF51445">
    <property type="entry name" value="(Trans)glycosidases"/>
    <property type="match status" value="1"/>
</dbReference>
<evidence type="ECO:0000256" key="9">
    <source>
        <dbReference type="ARBA" id="ARBA00023136"/>
    </source>
</evidence>
<evidence type="ECO:0000313" key="16">
    <source>
        <dbReference type="EMBL" id="NWX85623.1"/>
    </source>
</evidence>
<dbReference type="FunFam" id="2.60.40.1180:FF:000001">
    <property type="entry name" value="Maltase-glucoamylase, intestinal"/>
    <property type="match status" value="1"/>
</dbReference>
<accession>A0A7K6ZPG5</accession>
<dbReference type="CDD" id="cd06602">
    <property type="entry name" value="GH31_MGAM_SI_GAA"/>
    <property type="match status" value="1"/>
</dbReference>
<evidence type="ECO:0000313" key="17">
    <source>
        <dbReference type="Proteomes" id="UP000538817"/>
    </source>
</evidence>
<protein>
    <submittedName>
        <fullName evidence="16">MGA protein</fullName>
    </submittedName>
</protein>
<dbReference type="EMBL" id="VZSG01000168">
    <property type="protein sequence ID" value="NWX85623.1"/>
    <property type="molecule type" value="Genomic_DNA"/>
</dbReference>
<evidence type="ECO:0000256" key="6">
    <source>
        <dbReference type="ARBA" id="ARBA00022801"/>
    </source>
</evidence>
<proteinExistence type="inferred from homology"/>
<dbReference type="GO" id="GO:0030246">
    <property type="term" value="F:carbohydrate binding"/>
    <property type="evidence" value="ECO:0007669"/>
    <property type="project" value="InterPro"/>
</dbReference>
<dbReference type="InterPro" id="IPR000322">
    <property type="entry name" value="Glyco_hydro_31_TIM"/>
</dbReference>
<keyword evidence="4" id="KW-0812">Transmembrane</keyword>
<keyword evidence="5" id="KW-0677">Repeat</keyword>
<comment type="similarity">
    <text evidence="2 14">Belongs to the glycosyl hydrolase 31 family.</text>
</comment>
<name>A0A7K6ZPG5_9AVES</name>
<dbReference type="Pfam" id="PF01055">
    <property type="entry name" value="Glyco_hydro_31_2nd"/>
    <property type="match status" value="1"/>
</dbReference>
<dbReference type="AlphaFoldDB" id="A0A7K6ZPG5"/>
<dbReference type="SUPFAM" id="SSF51011">
    <property type="entry name" value="Glycosyl hydrolase domain"/>
    <property type="match status" value="1"/>
</dbReference>
<evidence type="ECO:0000256" key="8">
    <source>
        <dbReference type="ARBA" id="ARBA00022989"/>
    </source>
</evidence>
<comment type="caution">
    <text evidence="16">The sequence shown here is derived from an EMBL/GenBank/DDBJ whole genome shotgun (WGS) entry which is preliminary data.</text>
</comment>
<evidence type="ECO:0000256" key="12">
    <source>
        <dbReference type="ARBA" id="ARBA00023295"/>
    </source>
</evidence>
<comment type="caution">
    <text evidence="13">Lacks conserved residue(s) required for the propagation of feature annotation.</text>
</comment>
<feature type="non-terminal residue" evidence="16">
    <location>
        <position position="1"/>
    </location>
</feature>
<dbReference type="FunFam" id="2.60.40.1180:FF:000005">
    <property type="entry name" value="Maltase-glucoamylase, intestinal"/>
    <property type="match status" value="1"/>
</dbReference>
<gene>
    <name evidence="16" type="primary">Mgam_2</name>
    <name evidence="16" type="ORF">NOTPEN_R06020</name>
</gene>
<dbReference type="GO" id="GO:0012505">
    <property type="term" value="C:endomembrane system"/>
    <property type="evidence" value="ECO:0007669"/>
    <property type="project" value="UniProtKB-ARBA"/>
</dbReference>